<dbReference type="InterPro" id="IPR014757">
    <property type="entry name" value="Tscrpt_reg_IclR_C"/>
</dbReference>
<keyword evidence="1" id="KW-0805">Transcription regulation</keyword>
<keyword evidence="7" id="KW-1185">Reference proteome</keyword>
<evidence type="ECO:0000256" key="1">
    <source>
        <dbReference type="ARBA" id="ARBA00023015"/>
    </source>
</evidence>
<dbReference type="PROSITE" id="PS51077">
    <property type="entry name" value="HTH_ICLR"/>
    <property type="match status" value="1"/>
</dbReference>
<keyword evidence="2" id="KW-0238">DNA-binding</keyword>
<sequence length="264" mass="28603">MEKGVPIRAISRCISVLQAINRRGSLSMMEIAQTSGVPYPTACRIVQTLLHEKLIEREPARKRYRPTMLVQSLSHGFQESDRLVACARPHIVDLTAKVTWPVSIATRVGQQMMIRDSTHTMTSLTLNNYYPGYTLPILESAAGKAYLAFASQEEQAAVLEAYRSGEGQVDPLTLQYAESGGMFADIVEAGVATKGRNPYTATPGKTSSIGAPIFNSEGVCGALVLVFFSSSMKMPDAVKQYGDKLKIAAAAISRDLSEPLSRAA</sequence>
<dbReference type="GO" id="GO:0003677">
    <property type="term" value="F:DNA binding"/>
    <property type="evidence" value="ECO:0007669"/>
    <property type="project" value="UniProtKB-KW"/>
</dbReference>
<dbReference type="PROSITE" id="PS51078">
    <property type="entry name" value="ICLR_ED"/>
    <property type="match status" value="1"/>
</dbReference>
<feature type="domain" description="IclR-ED" evidence="5">
    <location>
        <begin position="69"/>
        <end position="258"/>
    </location>
</feature>
<dbReference type="InterPro" id="IPR029016">
    <property type="entry name" value="GAF-like_dom_sf"/>
</dbReference>
<dbReference type="InterPro" id="IPR036388">
    <property type="entry name" value="WH-like_DNA-bd_sf"/>
</dbReference>
<keyword evidence="3" id="KW-0804">Transcription</keyword>
<dbReference type="Pfam" id="PF01614">
    <property type="entry name" value="IclR_C"/>
    <property type="match status" value="1"/>
</dbReference>
<feature type="domain" description="HTH iclR-type" evidence="4">
    <location>
        <begin position="7"/>
        <end position="68"/>
    </location>
</feature>
<dbReference type="PANTHER" id="PTHR30136:SF23">
    <property type="entry name" value="DNA-BINDING TRANSCRIPTIONAL ACTIVATOR MHPR"/>
    <property type="match status" value="1"/>
</dbReference>
<gene>
    <name evidence="6" type="ORF">DDF65_15850</name>
</gene>
<evidence type="ECO:0000259" key="5">
    <source>
        <dbReference type="PROSITE" id="PS51078"/>
    </source>
</evidence>
<dbReference type="SUPFAM" id="SSF46785">
    <property type="entry name" value="Winged helix' DNA-binding domain"/>
    <property type="match status" value="1"/>
</dbReference>
<dbReference type="GO" id="GO:0003700">
    <property type="term" value="F:DNA-binding transcription factor activity"/>
    <property type="evidence" value="ECO:0007669"/>
    <property type="project" value="TreeGrafter"/>
</dbReference>
<dbReference type="InterPro" id="IPR036390">
    <property type="entry name" value="WH_DNA-bd_sf"/>
</dbReference>
<dbReference type="InterPro" id="IPR005471">
    <property type="entry name" value="Tscrpt_reg_IclR_N"/>
</dbReference>
<comment type="caution">
    <text evidence="6">The sequence shown here is derived from an EMBL/GenBank/DDBJ whole genome shotgun (WGS) entry which is preliminary data.</text>
</comment>
<dbReference type="EMBL" id="QDKP01000049">
    <property type="protein sequence ID" value="PVM77411.1"/>
    <property type="molecule type" value="Genomic_DNA"/>
</dbReference>
<dbReference type="Gene3D" id="1.10.10.10">
    <property type="entry name" value="Winged helix-like DNA-binding domain superfamily/Winged helix DNA-binding domain"/>
    <property type="match status" value="1"/>
</dbReference>
<evidence type="ECO:0000313" key="6">
    <source>
        <dbReference type="EMBL" id="PVM77411.1"/>
    </source>
</evidence>
<dbReference type="SUPFAM" id="SSF55781">
    <property type="entry name" value="GAF domain-like"/>
    <property type="match status" value="1"/>
</dbReference>
<dbReference type="Proteomes" id="UP000244913">
    <property type="component" value="Unassembled WGS sequence"/>
</dbReference>
<evidence type="ECO:0000313" key="7">
    <source>
        <dbReference type="Proteomes" id="UP000244913"/>
    </source>
</evidence>
<dbReference type="InterPro" id="IPR050707">
    <property type="entry name" value="HTH_MetabolicPath_Reg"/>
</dbReference>
<evidence type="ECO:0000256" key="3">
    <source>
        <dbReference type="ARBA" id="ARBA00023163"/>
    </source>
</evidence>
<dbReference type="SMART" id="SM00346">
    <property type="entry name" value="HTH_ICLR"/>
    <property type="match status" value="1"/>
</dbReference>
<organism evidence="6 7">
    <name type="scientific">Caulobacter radicis</name>
    <dbReference type="NCBI Taxonomy" id="2172650"/>
    <lineage>
        <taxon>Bacteria</taxon>
        <taxon>Pseudomonadati</taxon>
        <taxon>Pseudomonadota</taxon>
        <taxon>Alphaproteobacteria</taxon>
        <taxon>Caulobacterales</taxon>
        <taxon>Caulobacteraceae</taxon>
        <taxon>Caulobacter</taxon>
    </lineage>
</organism>
<evidence type="ECO:0000256" key="2">
    <source>
        <dbReference type="ARBA" id="ARBA00023125"/>
    </source>
</evidence>
<evidence type="ECO:0000259" key="4">
    <source>
        <dbReference type="PROSITE" id="PS51077"/>
    </source>
</evidence>
<proteinExistence type="predicted"/>
<dbReference type="Pfam" id="PF09339">
    <property type="entry name" value="HTH_IclR"/>
    <property type="match status" value="1"/>
</dbReference>
<reference evidence="6 7" key="1">
    <citation type="submission" date="2018-04" db="EMBL/GenBank/DDBJ databases">
        <title>The genome sequence of Caulobacter sp. 736.</title>
        <authorList>
            <person name="Gao J."/>
            <person name="Sun J."/>
        </authorList>
    </citation>
    <scope>NUCLEOTIDE SEQUENCE [LARGE SCALE GENOMIC DNA]</scope>
    <source>
        <strain evidence="6 7">736</strain>
    </source>
</reference>
<protein>
    <submittedName>
        <fullName evidence="6">IclR family transcriptional regulator</fullName>
    </submittedName>
</protein>
<dbReference type="AlphaFoldDB" id="A0A2T9J772"/>
<accession>A0A2T9J772</accession>
<name>A0A2T9J772_9CAUL</name>
<dbReference type="GO" id="GO:0045892">
    <property type="term" value="P:negative regulation of DNA-templated transcription"/>
    <property type="evidence" value="ECO:0007669"/>
    <property type="project" value="TreeGrafter"/>
</dbReference>
<dbReference type="Gene3D" id="3.30.450.40">
    <property type="match status" value="1"/>
</dbReference>
<dbReference type="PANTHER" id="PTHR30136">
    <property type="entry name" value="HELIX-TURN-HELIX TRANSCRIPTIONAL REGULATOR, ICLR FAMILY"/>
    <property type="match status" value="1"/>
</dbReference>